<dbReference type="PANTHER" id="PTHR14905">
    <property type="entry name" value="NG37"/>
    <property type="match status" value="1"/>
</dbReference>
<keyword evidence="4" id="KW-1185">Reference proteome</keyword>
<dbReference type="InterPro" id="IPR010816">
    <property type="entry name" value="Het-C"/>
</dbReference>
<feature type="compositionally biased region" description="Polar residues" evidence="1">
    <location>
        <begin position="339"/>
        <end position="351"/>
    </location>
</feature>
<accession>A0A8H5AVX8</accession>
<feature type="compositionally biased region" description="Low complexity" evidence="1">
    <location>
        <begin position="716"/>
        <end position="732"/>
    </location>
</feature>
<dbReference type="AlphaFoldDB" id="A0A8H5AVX8"/>
<dbReference type="EMBL" id="JAACJJ010000057">
    <property type="protein sequence ID" value="KAF5311137.1"/>
    <property type="molecule type" value="Genomic_DNA"/>
</dbReference>
<feature type="region of interest" description="Disordered" evidence="1">
    <location>
        <begin position="312"/>
        <end position="353"/>
    </location>
</feature>
<gene>
    <name evidence="3" type="ORF">D9619_008050</name>
</gene>
<sequence length="798" mass="84521">MAGSTTYLLVLFVIFAFCLSNNGVYAFGAGNIPSFAYMEGRAFRHGDIEDILSDLVKRSGGAFALGSLLGSKGTKFNGLDVKRVYFGNWLRDYSQAVDIASLKKLQLQTIINLCMALGFMAHGYATHEFEVTPERLGVYLPTEHIDNPKGYGDGEDARKYHPNLRGPVDPRELEIDPRTGMKNYIANENGPWDTSKALVRRTLERCIHLGRQNRSSGAKQDEYEAFRLLGQALHTLEDFSAHSNFCELALQNLGHNQVFAQVGDQVRVQAPNGKWVPPIVTGSFGSSDFIHSLLGEATDHLSSASVSDINKELEKARSKSNSTRGPGGAPSNPGDTLRSLFSSLPGNTGSEMSRDLAGIENIRTGAATGGKNPDAMSPQELHAVLWQVLTFRDSVVKKISKTIEKIPGLGPLIEKLMDGISVFVFTTLEPFLKPIIKSATAGLQSASGEVIDNHDQYEVFNDPRASDPTHSFLSKDHFNLILNEPAGQIAKIIVIHTVKLVAKAWDDASINVHQVTDDILQCLFHPDFHNPQSQIQKEMMQCIKGWINKVPNQQSVLQRLSKEAVRNHQNIRLAGEGGAPEATGSFAATEAIQFQHHIPGFQQAQNIFGAAGLSREAPGGEYPGQHAGHAPGSGYGGGTGSPYAPPSGPPPQPSYGAPPGPPPSQYGAPTPPTASGYAPSYSSGPPSFPGGGPGFPGGSGQGQEHGHGHGHGHGGAPAFPGGAPGFPGAAPGFPGGHDTYGPPGGPPPPGGPEFPGAAPGFPGGPPGFPGADPYNNNPPQFPGGPGGNQHGYGNRPPW</sequence>
<dbReference type="PANTHER" id="PTHR14905:SF7">
    <property type="entry name" value="VON WILLEBRAND FACTOR A DOMAIN-CONTAINING PROTEIN 7"/>
    <property type="match status" value="1"/>
</dbReference>
<evidence type="ECO:0000256" key="1">
    <source>
        <dbReference type="SAM" id="MobiDB-lite"/>
    </source>
</evidence>
<feature type="region of interest" description="Disordered" evidence="1">
    <location>
        <begin position="615"/>
        <end position="798"/>
    </location>
</feature>
<feature type="signal peptide" evidence="2">
    <location>
        <begin position="1"/>
        <end position="26"/>
    </location>
</feature>
<name>A0A8H5AVX8_9AGAR</name>
<feature type="compositionally biased region" description="Gly residues" evidence="1">
    <location>
        <begin position="631"/>
        <end position="640"/>
    </location>
</feature>
<proteinExistence type="predicted"/>
<feature type="region of interest" description="Disordered" evidence="1">
    <location>
        <begin position="150"/>
        <end position="170"/>
    </location>
</feature>
<keyword evidence="2" id="KW-0732">Signal</keyword>
<evidence type="ECO:0000313" key="4">
    <source>
        <dbReference type="Proteomes" id="UP000567179"/>
    </source>
</evidence>
<feature type="chain" id="PRO_5034694965" description="Het-C-domain-containing protein" evidence="2">
    <location>
        <begin position="27"/>
        <end position="798"/>
    </location>
</feature>
<dbReference type="Proteomes" id="UP000567179">
    <property type="component" value="Unassembled WGS sequence"/>
</dbReference>
<feature type="compositionally biased region" description="Gly residues" evidence="1">
    <location>
        <begin position="689"/>
        <end position="703"/>
    </location>
</feature>
<feature type="compositionally biased region" description="Pro residues" evidence="1">
    <location>
        <begin position="643"/>
        <end position="672"/>
    </location>
</feature>
<comment type="caution">
    <text evidence="3">The sequence shown here is derived from an EMBL/GenBank/DDBJ whole genome shotgun (WGS) entry which is preliminary data.</text>
</comment>
<reference evidence="3 4" key="1">
    <citation type="journal article" date="2020" name="ISME J.">
        <title>Uncovering the hidden diversity of litter-decomposition mechanisms in mushroom-forming fungi.</title>
        <authorList>
            <person name="Floudas D."/>
            <person name="Bentzer J."/>
            <person name="Ahren D."/>
            <person name="Johansson T."/>
            <person name="Persson P."/>
            <person name="Tunlid A."/>
        </authorList>
    </citation>
    <scope>NUCLEOTIDE SEQUENCE [LARGE SCALE GENOMIC DNA]</scope>
    <source>
        <strain evidence="3 4">CBS 101986</strain>
    </source>
</reference>
<feature type="compositionally biased region" description="Pro residues" evidence="1">
    <location>
        <begin position="743"/>
        <end position="752"/>
    </location>
</feature>
<protein>
    <recommendedName>
        <fullName evidence="5">Het-C-domain-containing protein</fullName>
    </recommendedName>
</protein>
<evidence type="ECO:0000256" key="2">
    <source>
        <dbReference type="SAM" id="SignalP"/>
    </source>
</evidence>
<evidence type="ECO:0000313" key="3">
    <source>
        <dbReference type="EMBL" id="KAF5311137.1"/>
    </source>
</evidence>
<organism evidence="3 4">
    <name type="scientific">Psilocybe cf. subviscida</name>
    <dbReference type="NCBI Taxonomy" id="2480587"/>
    <lineage>
        <taxon>Eukaryota</taxon>
        <taxon>Fungi</taxon>
        <taxon>Dikarya</taxon>
        <taxon>Basidiomycota</taxon>
        <taxon>Agaricomycotina</taxon>
        <taxon>Agaricomycetes</taxon>
        <taxon>Agaricomycetidae</taxon>
        <taxon>Agaricales</taxon>
        <taxon>Agaricineae</taxon>
        <taxon>Strophariaceae</taxon>
        <taxon>Psilocybe</taxon>
    </lineage>
</organism>
<feature type="compositionally biased region" description="Low complexity" evidence="1">
    <location>
        <begin position="769"/>
        <end position="778"/>
    </location>
</feature>
<feature type="compositionally biased region" description="Low complexity" evidence="1">
    <location>
        <begin position="675"/>
        <end position="685"/>
    </location>
</feature>
<evidence type="ECO:0008006" key="5">
    <source>
        <dbReference type="Google" id="ProtNLM"/>
    </source>
</evidence>
<dbReference type="Pfam" id="PF07217">
    <property type="entry name" value="Het-C"/>
    <property type="match status" value="1"/>
</dbReference>
<dbReference type="InterPro" id="IPR052577">
    <property type="entry name" value="VWA7"/>
</dbReference>
<dbReference type="OrthoDB" id="2506204at2759"/>